<dbReference type="InterPro" id="IPR046341">
    <property type="entry name" value="SET_dom_sf"/>
</dbReference>
<dbReference type="GO" id="GO:0032259">
    <property type="term" value="P:methylation"/>
    <property type="evidence" value="ECO:0007669"/>
    <property type="project" value="UniProtKB-KW"/>
</dbReference>
<feature type="region of interest" description="Disordered" evidence="4">
    <location>
        <begin position="88"/>
        <end position="107"/>
    </location>
</feature>
<dbReference type="Pfam" id="PF00856">
    <property type="entry name" value="SET"/>
    <property type="match status" value="1"/>
</dbReference>
<dbReference type="GO" id="GO:0005634">
    <property type="term" value="C:nucleus"/>
    <property type="evidence" value="ECO:0007669"/>
    <property type="project" value="TreeGrafter"/>
</dbReference>
<keyword evidence="3" id="KW-0949">S-adenosyl-L-methionine</keyword>
<organism evidence="6 7">
    <name type="scientific">Corynascus novoguineensis</name>
    <dbReference type="NCBI Taxonomy" id="1126955"/>
    <lineage>
        <taxon>Eukaryota</taxon>
        <taxon>Fungi</taxon>
        <taxon>Dikarya</taxon>
        <taxon>Ascomycota</taxon>
        <taxon>Pezizomycotina</taxon>
        <taxon>Sordariomycetes</taxon>
        <taxon>Sordariomycetidae</taxon>
        <taxon>Sordariales</taxon>
        <taxon>Chaetomiaceae</taxon>
        <taxon>Corynascus</taxon>
    </lineage>
</organism>
<proteinExistence type="predicted"/>
<evidence type="ECO:0000313" key="6">
    <source>
        <dbReference type="EMBL" id="KAK4245517.1"/>
    </source>
</evidence>
<dbReference type="InterPro" id="IPR036464">
    <property type="entry name" value="Rubisco_LSMT_subst-bd_sf"/>
</dbReference>
<dbReference type="InterPro" id="IPR044430">
    <property type="entry name" value="SETD6_SET"/>
</dbReference>
<dbReference type="FunFam" id="3.90.1410.10:FF:000007">
    <property type="entry name" value="Ribosomal lysine N-methyltransferase 4"/>
    <property type="match status" value="1"/>
</dbReference>
<evidence type="ECO:0000256" key="3">
    <source>
        <dbReference type="ARBA" id="ARBA00022691"/>
    </source>
</evidence>
<feature type="region of interest" description="Disordered" evidence="4">
    <location>
        <begin position="488"/>
        <end position="508"/>
    </location>
</feature>
<reference evidence="6" key="2">
    <citation type="submission" date="2023-05" db="EMBL/GenBank/DDBJ databases">
        <authorList>
            <consortium name="Lawrence Berkeley National Laboratory"/>
            <person name="Steindorff A."/>
            <person name="Hensen N."/>
            <person name="Bonometti L."/>
            <person name="Westerberg I."/>
            <person name="Brannstrom I.O."/>
            <person name="Guillou S."/>
            <person name="Cros-Aarteil S."/>
            <person name="Calhoun S."/>
            <person name="Haridas S."/>
            <person name="Kuo A."/>
            <person name="Mondo S."/>
            <person name="Pangilinan J."/>
            <person name="Riley R."/>
            <person name="Labutti K."/>
            <person name="Andreopoulos B."/>
            <person name="Lipzen A."/>
            <person name="Chen C."/>
            <person name="Yanf M."/>
            <person name="Daum C."/>
            <person name="Ng V."/>
            <person name="Clum A."/>
            <person name="Ohm R."/>
            <person name="Martin F."/>
            <person name="Silar P."/>
            <person name="Natvig D."/>
            <person name="Lalanne C."/>
            <person name="Gautier V."/>
            <person name="Ament-Velasquez S.L."/>
            <person name="Kruys A."/>
            <person name="Hutchinson M.I."/>
            <person name="Powell A.J."/>
            <person name="Barry K."/>
            <person name="Miller A.N."/>
            <person name="Grigoriev I.V."/>
            <person name="Debuchy R."/>
            <person name="Gladieux P."/>
            <person name="Thoren M.H."/>
            <person name="Johannesson H."/>
        </authorList>
    </citation>
    <scope>NUCLEOTIDE SEQUENCE</scope>
    <source>
        <strain evidence="6">CBS 359.72</strain>
    </source>
</reference>
<name>A0AAN7CQF8_9PEZI</name>
<dbReference type="InterPro" id="IPR050600">
    <property type="entry name" value="SETD3_SETD6_MTase"/>
</dbReference>
<dbReference type="GO" id="GO:0016279">
    <property type="term" value="F:protein-lysine N-methyltransferase activity"/>
    <property type="evidence" value="ECO:0007669"/>
    <property type="project" value="InterPro"/>
</dbReference>
<feature type="domain" description="SET" evidence="5">
    <location>
        <begin position="26"/>
        <end position="293"/>
    </location>
</feature>
<dbReference type="PROSITE" id="PS50280">
    <property type="entry name" value="SET"/>
    <property type="match status" value="1"/>
</dbReference>
<evidence type="ECO:0000256" key="4">
    <source>
        <dbReference type="SAM" id="MobiDB-lite"/>
    </source>
</evidence>
<protein>
    <recommendedName>
        <fullName evidence="5">SET domain-containing protein</fullName>
    </recommendedName>
</protein>
<dbReference type="InterPro" id="IPR015353">
    <property type="entry name" value="Rubisco_LSMT_subst-bd"/>
</dbReference>
<dbReference type="AlphaFoldDB" id="A0AAN7CQF8"/>
<evidence type="ECO:0000256" key="1">
    <source>
        <dbReference type="ARBA" id="ARBA00022603"/>
    </source>
</evidence>
<keyword evidence="2" id="KW-0808">Transferase</keyword>
<comment type="caution">
    <text evidence="6">The sequence shown here is derived from an EMBL/GenBank/DDBJ whole genome shotgun (WGS) entry which is preliminary data.</text>
</comment>
<dbReference type="EMBL" id="MU857698">
    <property type="protein sequence ID" value="KAK4245517.1"/>
    <property type="molecule type" value="Genomic_DNA"/>
</dbReference>
<evidence type="ECO:0000259" key="5">
    <source>
        <dbReference type="PROSITE" id="PS50280"/>
    </source>
</evidence>
<feature type="compositionally biased region" description="Acidic residues" evidence="4">
    <location>
        <begin position="88"/>
        <end position="102"/>
    </location>
</feature>
<dbReference type="CDD" id="cd19178">
    <property type="entry name" value="SET_SETD6"/>
    <property type="match status" value="1"/>
</dbReference>
<sequence length="508" mass="56336">MEVDNETDANFADSTHKFLTWFQSLPGASIRTDLIAMEDLRSRNAGRGIVAKADIPADTVLFTVPRDAIICSATAALKNEIPGIFDLEGEGDGDSDLGDEDGTSSSSQDSWSLLILILIYEHFRGDASKWKPYLEVLPSAFDTPMFWSPAELSELQASALVARVGKGEADAMIESKILPVIRAHEHVFFPRGRGEVDDTQLLEMAHRMGSAIMAYAFDLEKDDDDDAAATADDAEDEWVEDREGRTMLGMVPMADMLNADAEFNAHINHGEDSLTATTLRPIRAGEEILNYYGPLPNSELLRRYGYVTPKHSRYDVVELPWELVEAGLKERLVGGGRVGPANWDKVCKLIRSDDDGDDDFEESFVLERLSDDPDSAGQLVGDAVFTGLPDELGDQVKAVLKALKKVAGIDLVSDKNTRKEVYLQAVLGALQARERQYATSLEDDESLMSEGRLTGRQKMGLWVRRGEKQLLREAQAWVRRELDQLLDRAADNSRSREDDGPAAKRRRT</sequence>
<gene>
    <name evidence="6" type="ORF">C7999DRAFT_34078</name>
</gene>
<dbReference type="Proteomes" id="UP001303647">
    <property type="component" value="Unassembled WGS sequence"/>
</dbReference>
<dbReference type="Pfam" id="PF09273">
    <property type="entry name" value="Rubis-subs-bind"/>
    <property type="match status" value="1"/>
</dbReference>
<accession>A0AAN7CQF8</accession>
<dbReference type="SUPFAM" id="SSF81822">
    <property type="entry name" value="RuBisCo LSMT C-terminal, substrate-binding domain"/>
    <property type="match status" value="1"/>
</dbReference>
<dbReference type="Gene3D" id="3.90.1420.10">
    <property type="entry name" value="Rubisco LSMT, substrate-binding domain"/>
    <property type="match status" value="1"/>
</dbReference>
<dbReference type="InterPro" id="IPR001214">
    <property type="entry name" value="SET_dom"/>
</dbReference>
<evidence type="ECO:0000313" key="7">
    <source>
        <dbReference type="Proteomes" id="UP001303647"/>
    </source>
</evidence>
<dbReference type="SUPFAM" id="SSF82199">
    <property type="entry name" value="SET domain"/>
    <property type="match status" value="1"/>
</dbReference>
<reference evidence="6" key="1">
    <citation type="journal article" date="2023" name="Mol. Phylogenet. Evol.">
        <title>Genome-scale phylogeny and comparative genomics of the fungal order Sordariales.</title>
        <authorList>
            <person name="Hensen N."/>
            <person name="Bonometti L."/>
            <person name="Westerberg I."/>
            <person name="Brannstrom I.O."/>
            <person name="Guillou S."/>
            <person name="Cros-Aarteil S."/>
            <person name="Calhoun S."/>
            <person name="Haridas S."/>
            <person name="Kuo A."/>
            <person name="Mondo S."/>
            <person name="Pangilinan J."/>
            <person name="Riley R."/>
            <person name="LaButti K."/>
            <person name="Andreopoulos B."/>
            <person name="Lipzen A."/>
            <person name="Chen C."/>
            <person name="Yan M."/>
            <person name="Daum C."/>
            <person name="Ng V."/>
            <person name="Clum A."/>
            <person name="Steindorff A."/>
            <person name="Ohm R.A."/>
            <person name="Martin F."/>
            <person name="Silar P."/>
            <person name="Natvig D.O."/>
            <person name="Lalanne C."/>
            <person name="Gautier V."/>
            <person name="Ament-Velasquez S.L."/>
            <person name="Kruys A."/>
            <person name="Hutchinson M.I."/>
            <person name="Powell A.J."/>
            <person name="Barry K."/>
            <person name="Miller A.N."/>
            <person name="Grigoriev I.V."/>
            <person name="Debuchy R."/>
            <person name="Gladieux P."/>
            <person name="Hiltunen Thoren M."/>
            <person name="Johannesson H."/>
        </authorList>
    </citation>
    <scope>NUCLEOTIDE SEQUENCE</scope>
    <source>
        <strain evidence="6">CBS 359.72</strain>
    </source>
</reference>
<keyword evidence="7" id="KW-1185">Reference proteome</keyword>
<feature type="compositionally biased region" description="Basic and acidic residues" evidence="4">
    <location>
        <begin position="488"/>
        <end position="502"/>
    </location>
</feature>
<dbReference type="PANTHER" id="PTHR13271:SF34">
    <property type="entry name" value="N-LYSINE METHYLTRANSFERASE SETD6"/>
    <property type="match status" value="1"/>
</dbReference>
<dbReference type="Gene3D" id="3.90.1410.10">
    <property type="entry name" value="set domain protein methyltransferase, domain 1"/>
    <property type="match status" value="1"/>
</dbReference>
<dbReference type="PANTHER" id="PTHR13271">
    <property type="entry name" value="UNCHARACTERIZED PUTATIVE METHYLTRANSFERASE"/>
    <property type="match status" value="1"/>
</dbReference>
<evidence type="ECO:0000256" key="2">
    <source>
        <dbReference type="ARBA" id="ARBA00022679"/>
    </source>
</evidence>
<keyword evidence="1" id="KW-0489">Methyltransferase</keyword>